<evidence type="ECO:0000313" key="2">
    <source>
        <dbReference type="EMBL" id="RUT79268.1"/>
    </source>
</evidence>
<comment type="caution">
    <text evidence="2">The sequence shown here is derived from an EMBL/GenBank/DDBJ whole genome shotgun (WGS) entry which is preliminary data.</text>
</comment>
<dbReference type="AlphaFoldDB" id="A0A434AXT3"/>
<feature type="signal peptide" evidence="1">
    <location>
        <begin position="1"/>
        <end position="20"/>
    </location>
</feature>
<dbReference type="RefSeq" id="WP_127342559.1">
    <property type="nucleotide sequence ID" value="NZ_RJJX01000003.1"/>
</dbReference>
<dbReference type="EMBL" id="RJJX01000003">
    <property type="protein sequence ID" value="RUT79268.1"/>
    <property type="molecule type" value="Genomic_DNA"/>
</dbReference>
<dbReference type="OrthoDB" id="1121472at2"/>
<accession>A0A434AXT3</accession>
<keyword evidence="1" id="KW-0732">Signal</keyword>
<dbReference type="Gene3D" id="2.102.10.10">
    <property type="entry name" value="Rieske [2Fe-2S] iron-sulphur domain"/>
    <property type="match status" value="1"/>
</dbReference>
<evidence type="ECO:0000256" key="1">
    <source>
        <dbReference type="SAM" id="SignalP"/>
    </source>
</evidence>
<organism evidence="2 3">
    <name type="scientific">Ancylomarina longa</name>
    <dbReference type="NCBI Taxonomy" id="2487017"/>
    <lineage>
        <taxon>Bacteria</taxon>
        <taxon>Pseudomonadati</taxon>
        <taxon>Bacteroidota</taxon>
        <taxon>Bacteroidia</taxon>
        <taxon>Marinilabiliales</taxon>
        <taxon>Marinifilaceae</taxon>
        <taxon>Ancylomarina</taxon>
    </lineage>
</organism>
<dbReference type="SUPFAM" id="SSF50022">
    <property type="entry name" value="ISP domain"/>
    <property type="match status" value="1"/>
</dbReference>
<proteinExistence type="predicted"/>
<dbReference type="GO" id="GO:0051537">
    <property type="term" value="F:2 iron, 2 sulfur cluster binding"/>
    <property type="evidence" value="ECO:0007669"/>
    <property type="project" value="InterPro"/>
</dbReference>
<gene>
    <name evidence="2" type="ORF">DLK05_03330</name>
</gene>
<sequence>MKQSNLLYFFLLLGFSSVFCSCSSNSNNDEIVPSWHINSTVYLDFFSELNSVGNALYFDAIGGESVGYRNHGIIVVKLNSGYAAYDATCTHDVDVDEHVELDEDYSGIYTCPICGSQFNILGGAYPLDGSVAKYPLKVYKTSYSSSSRTLRIYN</sequence>
<keyword evidence="3" id="KW-1185">Reference proteome</keyword>
<name>A0A434AXT3_9BACT</name>
<reference evidence="2 3" key="1">
    <citation type="submission" date="2018-11" db="EMBL/GenBank/DDBJ databases">
        <title>Parancylomarina longa gen. nov., sp. nov., isolated from sediments of southern Okinawa.</title>
        <authorList>
            <person name="Fu T."/>
        </authorList>
    </citation>
    <scope>NUCLEOTIDE SEQUENCE [LARGE SCALE GENOMIC DNA]</scope>
    <source>
        <strain evidence="2 3">T3-2 S1-C</strain>
    </source>
</reference>
<protein>
    <recommendedName>
        <fullName evidence="4">Rieske domain-containing protein</fullName>
    </recommendedName>
</protein>
<dbReference type="InterPro" id="IPR036922">
    <property type="entry name" value="Rieske_2Fe-2S_sf"/>
</dbReference>
<evidence type="ECO:0008006" key="4">
    <source>
        <dbReference type="Google" id="ProtNLM"/>
    </source>
</evidence>
<dbReference type="Proteomes" id="UP000282985">
    <property type="component" value="Unassembled WGS sequence"/>
</dbReference>
<evidence type="ECO:0000313" key="3">
    <source>
        <dbReference type="Proteomes" id="UP000282985"/>
    </source>
</evidence>
<feature type="chain" id="PRO_5019175174" description="Rieske domain-containing protein" evidence="1">
    <location>
        <begin position="21"/>
        <end position="154"/>
    </location>
</feature>
<dbReference type="PROSITE" id="PS51257">
    <property type="entry name" value="PROKAR_LIPOPROTEIN"/>
    <property type="match status" value="1"/>
</dbReference>